<protein>
    <submittedName>
        <fullName evidence="1">Uncharacterized protein</fullName>
    </submittedName>
</protein>
<sequence length="201" mass="21469">MDYNLGVRTLASLATQSLARSLGLATQSLARSLGLATQSLARSHNNGQVDILRCNNNTLAVTLVLDLQADDGEIRVRIPFGSTKVHPTEIRTLISPSLVVWLNTTGALANYATEAVGTRVIGVKLVKYGLLLRESPGLEARLAALMTGITTCDLLPFAQPRFGASPSTTNESYLLITRSLASLATQSLARSLARLSVWPNP</sequence>
<reference evidence="1" key="1">
    <citation type="submission" date="2020-11" db="EMBL/GenBank/DDBJ databases">
        <authorList>
            <person name="Tran Van P."/>
        </authorList>
    </citation>
    <scope>NUCLEOTIDE SEQUENCE</scope>
</reference>
<gene>
    <name evidence="1" type="ORF">TBIB3V08_LOCUS2504</name>
</gene>
<evidence type="ECO:0000313" key="1">
    <source>
        <dbReference type="EMBL" id="CAD7439965.1"/>
    </source>
</evidence>
<name>A0A7R9HXK5_9NEOP</name>
<organism evidence="1">
    <name type="scientific">Timema bartmani</name>
    <dbReference type="NCBI Taxonomy" id="61472"/>
    <lineage>
        <taxon>Eukaryota</taxon>
        <taxon>Metazoa</taxon>
        <taxon>Ecdysozoa</taxon>
        <taxon>Arthropoda</taxon>
        <taxon>Hexapoda</taxon>
        <taxon>Insecta</taxon>
        <taxon>Pterygota</taxon>
        <taxon>Neoptera</taxon>
        <taxon>Polyneoptera</taxon>
        <taxon>Phasmatodea</taxon>
        <taxon>Timematodea</taxon>
        <taxon>Timematoidea</taxon>
        <taxon>Timematidae</taxon>
        <taxon>Timema</taxon>
    </lineage>
</organism>
<accession>A0A7R9HXK5</accession>
<proteinExistence type="predicted"/>
<dbReference type="EMBL" id="OD564830">
    <property type="protein sequence ID" value="CAD7439965.1"/>
    <property type="molecule type" value="Genomic_DNA"/>
</dbReference>
<dbReference type="AlphaFoldDB" id="A0A7R9HXK5"/>